<dbReference type="Pfam" id="PF00005">
    <property type="entry name" value="ABC_tran"/>
    <property type="match status" value="1"/>
</dbReference>
<feature type="transmembrane region" description="Helical" evidence="5">
    <location>
        <begin position="418"/>
        <end position="438"/>
    </location>
</feature>
<dbReference type="SUPFAM" id="SSF52777">
    <property type="entry name" value="CoA-dependent acyltransferases"/>
    <property type="match status" value="1"/>
</dbReference>
<dbReference type="OrthoDB" id="2150604at2759"/>
<dbReference type="GO" id="GO:0140359">
    <property type="term" value="F:ABC-type transporter activity"/>
    <property type="evidence" value="ECO:0007669"/>
    <property type="project" value="InterPro"/>
</dbReference>
<dbReference type="eggNOG" id="KOG0065">
    <property type="taxonomic scope" value="Eukaryota"/>
</dbReference>
<dbReference type="Pfam" id="PF01061">
    <property type="entry name" value="ABC2_membrane"/>
    <property type="match status" value="1"/>
</dbReference>
<dbReference type="InterPro" id="IPR023213">
    <property type="entry name" value="CAT-like_dom_sf"/>
</dbReference>
<reference evidence="8 9" key="1">
    <citation type="submission" date="2013-03" db="EMBL/GenBank/DDBJ databases">
        <title>The Genome Sequence of Cladophialophora psammophila CBS 110553.</title>
        <authorList>
            <consortium name="The Broad Institute Genomics Platform"/>
            <person name="Cuomo C."/>
            <person name="de Hoog S."/>
            <person name="Gorbushina A."/>
            <person name="Walker B."/>
            <person name="Young S.K."/>
            <person name="Zeng Q."/>
            <person name="Gargeya S."/>
            <person name="Fitzgerald M."/>
            <person name="Haas B."/>
            <person name="Abouelleil A."/>
            <person name="Allen A.W."/>
            <person name="Alvarado L."/>
            <person name="Arachchi H.M."/>
            <person name="Berlin A.M."/>
            <person name="Chapman S.B."/>
            <person name="Gainer-Dewar J."/>
            <person name="Goldberg J."/>
            <person name="Griggs A."/>
            <person name="Gujja S."/>
            <person name="Hansen M."/>
            <person name="Howarth C."/>
            <person name="Imamovic A."/>
            <person name="Ireland A."/>
            <person name="Larimer J."/>
            <person name="McCowan C."/>
            <person name="Murphy C."/>
            <person name="Pearson M."/>
            <person name="Poon T.W."/>
            <person name="Priest M."/>
            <person name="Roberts A."/>
            <person name="Saif S."/>
            <person name="Shea T."/>
            <person name="Sisk P."/>
            <person name="Sykes S."/>
            <person name="Wortman J."/>
            <person name="Nusbaum C."/>
            <person name="Birren B."/>
        </authorList>
    </citation>
    <scope>NUCLEOTIDE SEQUENCE [LARGE SCALE GENOMIC DNA]</scope>
    <source>
        <strain evidence="8 9">CBS 110553</strain>
    </source>
</reference>
<dbReference type="EMBL" id="AMGX01000007">
    <property type="protein sequence ID" value="EXJ71555.1"/>
    <property type="molecule type" value="Genomic_DNA"/>
</dbReference>
<dbReference type="InterPro" id="IPR003439">
    <property type="entry name" value="ABC_transporter-like_ATP-bd"/>
</dbReference>
<dbReference type="InterPro" id="IPR013525">
    <property type="entry name" value="ABC2_TM"/>
</dbReference>
<dbReference type="STRING" id="1182543.W9X2L4"/>
<keyword evidence="4 5" id="KW-0472">Membrane</keyword>
<dbReference type="InterPro" id="IPR027417">
    <property type="entry name" value="P-loop_NTPase"/>
</dbReference>
<keyword evidence="2 5" id="KW-0812">Transmembrane</keyword>
<evidence type="ECO:0000256" key="3">
    <source>
        <dbReference type="ARBA" id="ARBA00022989"/>
    </source>
</evidence>
<gene>
    <name evidence="8" type="ORF">A1O5_05363</name>
</gene>
<dbReference type="Pfam" id="PF07247">
    <property type="entry name" value="AATase"/>
    <property type="match status" value="1"/>
</dbReference>
<accession>W9X2L4</accession>
<keyword evidence="3 5" id="KW-1133">Transmembrane helix</keyword>
<evidence type="ECO:0000313" key="8">
    <source>
        <dbReference type="EMBL" id="EXJ71555.1"/>
    </source>
</evidence>
<evidence type="ECO:0000256" key="5">
    <source>
        <dbReference type="SAM" id="Phobius"/>
    </source>
</evidence>
<keyword evidence="9" id="KW-1185">Reference proteome</keyword>
<dbReference type="RefSeq" id="XP_007744154.1">
    <property type="nucleotide sequence ID" value="XM_007745964.1"/>
</dbReference>
<feature type="domain" description="ABC transporter" evidence="6">
    <location>
        <begin position="88"/>
        <end position="199"/>
    </location>
</feature>
<evidence type="ECO:0000259" key="6">
    <source>
        <dbReference type="Pfam" id="PF00005"/>
    </source>
</evidence>
<dbReference type="GeneID" id="19190081"/>
<dbReference type="InterPro" id="IPR052058">
    <property type="entry name" value="Alcohol_O-acetyltransferase"/>
</dbReference>
<dbReference type="SUPFAM" id="SSF52540">
    <property type="entry name" value="P-loop containing nucleoside triphosphate hydrolases"/>
    <property type="match status" value="1"/>
</dbReference>
<dbReference type="AlphaFoldDB" id="W9X2L4"/>
<evidence type="ECO:0000313" key="9">
    <source>
        <dbReference type="Proteomes" id="UP000019471"/>
    </source>
</evidence>
<protein>
    <submittedName>
        <fullName evidence="8">Uncharacterized protein</fullName>
    </submittedName>
</protein>
<name>W9X2L4_9EURO</name>
<evidence type="ECO:0000256" key="4">
    <source>
        <dbReference type="ARBA" id="ARBA00023136"/>
    </source>
</evidence>
<dbReference type="PANTHER" id="PTHR28037">
    <property type="entry name" value="ALCOHOL O-ACETYLTRANSFERASE 1-RELATED"/>
    <property type="match status" value="1"/>
</dbReference>
<comment type="caution">
    <text evidence="8">The sequence shown here is derived from an EMBL/GenBank/DDBJ whole genome shotgun (WGS) entry which is preliminary data.</text>
</comment>
<dbReference type="PANTHER" id="PTHR28037:SF1">
    <property type="entry name" value="ALCOHOL O-ACETYLTRANSFERASE 1-RELATED"/>
    <property type="match status" value="1"/>
</dbReference>
<feature type="transmembrane region" description="Helical" evidence="5">
    <location>
        <begin position="387"/>
        <end position="412"/>
    </location>
</feature>
<evidence type="ECO:0000259" key="7">
    <source>
        <dbReference type="Pfam" id="PF01061"/>
    </source>
</evidence>
<comment type="subcellular location">
    <subcellularLocation>
        <location evidence="1">Membrane</location>
        <topology evidence="1">Multi-pass membrane protein</topology>
    </subcellularLocation>
</comment>
<dbReference type="Gene3D" id="3.40.50.300">
    <property type="entry name" value="P-loop containing nucleotide triphosphate hydrolases"/>
    <property type="match status" value="1"/>
</dbReference>
<dbReference type="Gene3D" id="3.30.559.10">
    <property type="entry name" value="Chloramphenicol acetyltransferase-like domain"/>
    <property type="match status" value="1"/>
</dbReference>
<proteinExistence type="predicted"/>
<dbReference type="Proteomes" id="UP000019471">
    <property type="component" value="Unassembled WGS sequence"/>
</dbReference>
<dbReference type="GO" id="GO:0005524">
    <property type="term" value="F:ATP binding"/>
    <property type="evidence" value="ECO:0007669"/>
    <property type="project" value="InterPro"/>
</dbReference>
<sequence>MTDVARKLSYHSARDENEEVINPFLRSGSPLLAPNSGQFNPKKTFGNYPLAVLSFLKKPVVGKMHKTRIQILRDIEGLVKSREMLLVGCSTLLKTISGETDGLIVGSDSHLNYQDIPKETMHKEFRGECIYQAQIDIHFPQLTIAQTLDFAAHASVPRNRLPGVCNDFIRGVSDGERKRLSTAEVAIAGIPLQCWDNSTGVLDSATALEFIRTIRTSTEPTVATAILTLYQASQSTYDTVFNKVTVLYKGRQIYFGPIQTEKTFFISLGFECLLRQTTTDFLTSLTNPAEPAVCKGFKGKTPCTPTDFADAWRKSEDRARLLREIAEFDRQYAVRGPSLNEFKQSRKALMVVLLTQDRRVTSPYTLSLPMQLELCMRRGYQRLKGDMVVTVAGILFNPIMAFVIGSVFYNLPNETGSLYSRGALLFFTVLLVAFAFALEQAKYAFYHPFAEAIDIHQGKLEQASAVCHHFGYYHNVGLSAHYKLHKSSRVSALKHLIYSALADVIRKHPILSAIPVDEESPDAYFAHLPSIDFERSILFIERRQPLAVSEAGEDRELDTILQDQHNTNFKSEYGALPFWRLLILTTPGIENEFTASFIFHHAIGDGVSGLIFHNAFRDALEANSLSLSVDPKLKQIITPNDTPLLLPLEELHPLPIRQISTKPSTTILKEWTGNVIHAPCKSHYKTLYLSPSSSATFVQDCKKKNLSVTSALSSLIATVLFSILPPATESLTCIIPVNLRPWLKLECDVAGNAIGTYFDAFRVQFRRPDGNIQCPNSTDIWPGAHKTSREIVNYLGDLSPSGELYTAVAIFKAIPDVSVIFTSTIGKDRDAAFEVSNLGAFPSSIKAGTDLLWQLGRVTFSRSSVVSGSAVTLSIVSGGDGGLTMGFSWQDGVVEDSLVDSLIEGIGRYLEV</sequence>
<dbReference type="HOGENOM" id="CLU_318848_0_0_1"/>
<dbReference type="GO" id="GO:0016887">
    <property type="term" value="F:ATP hydrolysis activity"/>
    <property type="evidence" value="ECO:0007669"/>
    <property type="project" value="InterPro"/>
</dbReference>
<organism evidence="8 9">
    <name type="scientific">Cladophialophora psammophila CBS 110553</name>
    <dbReference type="NCBI Taxonomy" id="1182543"/>
    <lineage>
        <taxon>Eukaryota</taxon>
        <taxon>Fungi</taxon>
        <taxon>Dikarya</taxon>
        <taxon>Ascomycota</taxon>
        <taxon>Pezizomycotina</taxon>
        <taxon>Eurotiomycetes</taxon>
        <taxon>Chaetothyriomycetidae</taxon>
        <taxon>Chaetothyriales</taxon>
        <taxon>Herpotrichiellaceae</taxon>
        <taxon>Cladophialophora</taxon>
    </lineage>
</organism>
<dbReference type="GO" id="GO:0016020">
    <property type="term" value="C:membrane"/>
    <property type="evidence" value="ECO:0007669"/>
    <property type="project" value="UniProtKB-SubCell"/>
</dbReference>
<dbReference type="InterPro" id="IPR010828">
    <property type="entry name" value="Atf2/Sli1-like"/>
</dbReference>
<feature type="domain" description="ABC-2 type transporter transmembrane" evidence="7">
    <location>
        <begin position="371"/>
        <end position="439"/>
    </location>
</feature>
<evidence type="ECO:0000256" key="1">
    <source>
        <dbReference type="ARBA" id="ARBA00004141"/>
    </source>
</evidence>
<evidence type="ECO:0000256" key="2">
    <source>
        <dbReference type="ARBA" id="ARBA00022692"/>
    </source>
</evidence>
<dbReference type="GO" id="GO:0008080">
    <property type="term" value="F:N-acetyltransferase activity"/>
    <property type="evidence" value="ECO:0007669"/>
    <property type="project" value="TreeGrafter"/>
</dbReference>